<dbReference type="EMBL" id="HBIC01026327">
    <property type="protein sequence ID" value="CAE0284262.1"/>
    <property type="molecule type" value="Transcribed_RNA"/>
</dbReference>
<dbReference type="InterPro" id="IPR011992">
    <property type="entry name" value="EF-hand-dom_pair"/>
</dbReference>
<dbReference type="Gene3D" id="1.10.238.10">
    <property type="entry name" value="EF-hand"/>
    <property type="match status" value="1"/>
</dbReference>
<feature type="compositionally biased region" description="Basic and acidic residues" evidence="4">
    <location>
        <begin position="84"/>
        <end position="96"/>
    </location>
</feature>
<proteinExistence type="predicted"/>
<dbReference type="PROSITE" id="PS50222">
    <property type="entry name" value="EF_HAND_2"/>
    <property type="match status" value="3"/>
</dbReference>
<keyword evidence="1" id="KW-0479">Metal-binding</keyword>
<evidence type="ECO:0000256" key="2">
    <source>
        <dbReference type="ARBA" id="ARBA00022737"/>
    </source>
</evidence>
<feature type="region of interest" description="Disordered" evidence="4">
    <location>
        <begin position="1"/>
        <end position="121"/>
    </location>
</feature>
<sequence length="384" mass="43332">MSTSNIRNDPKKIEKSASQGSTSGSVASAAKERNKGKEGKEKKGDRAVHASNSSVGLVRTPTAGKNTSEGGPSRRTATAPGTPGEKDKEGKTEKGILKNKKNRARSTDVKKSTVKAKGKVKPPKKTFMEKMAHSFGFHVGEVVLRDPWAVEAAQALDLQQWHLRRLKVRFDKIDLDGSGNIDYDEFFESIGEVRSPFTDKLFALIDLDGSGTIEFDEYVRVMATYCMFTKDEILRFCFECFDVDKSGTIDEKEFVELCKCINNASPSFPSNFKKALEEFDVNEDGLIDYQEFGQINDRYPLVLFPAFRLQDVMQRNSLGEHAWLGVIENYQRSKQLEEYKAQHGGRLPPEPPLKMLAKLFFPCFFRQRVHIKVGLDMENRHRDA</sequence>
<protein>
    <recommendedName>
        <fullName evidence="5">EF-hand domain-containing protein</fullName>
    </recommendedName>
</protein>
<feature type="compositionally biased region" description="Basic residues" evidence="4">
    <location>
        <begin position="112"/>
        <end position="121"/>
    </location>
</feature>
<dbReference type="InterPro" id="IPR018247">
    <property type="entry name" value="EF_Hand_1_Ca_BS"/>
</dbReference>
<dbReference type="GO" id="GO:0005509">
    <property type="term" value="F:calcium ion binding"/>
    <property type="evidence" value="ECO:0007669"/>
    <property type="project" value="InterPro"/>
</dbReference>
<feature type="compositionally biased region" description="Polar residues" evidence="4">
    <location>
        <begin position="16"/>
        <end position="26"/>
    </location>
</feature>
<name>A0A7S3M6M8_9STRA</name>
<feature type="domain" description="EF-hand" evidence="5">
    <location>
        <begin position="267"/>
        <end position="302"/>
    </location>
</feature>
<organism evidence="6">
    <name type="scientific">Spumella elongata</name>
    <dbReference type="NCBI Taxonomy" id="89044"/>
    <lineage>
        <taxon>Eukaryota</taxon>
        <taxon>Sar</taxon>
        <taxon>Stramenopiles</taxon>
        <taxon>Ochrophyta</taxon>
        <taxon>Chrysophyceae</taxon>
        <taxon>Chromulinales</taxon>
        <taxon>Chromulinaceae</taxon>
        <taxon>Spumella</taxon>
    </lineage>
</organism>
<keyword evidence="2" id="KW-0677">Repeat</keyword>
<dbReference type="InterPro" id="IPR002048">
    <property type="entry name" value="EF_hand_dom"/>
</dbReference>
<dbReference type="CDD" id="cd00051">
    <property type="entry name" value="EFh"/>
    <property type="match status" value="3"/>
</dbReference>
<dbReference type="AlphaFoldDB" id="A0A7S3M6M8"/>
<evidence type="ECO:0000256" key="1">
    <source>
        <dbReference type="ARBA" id="ARBA00022723"/>
    </source>
</evidence>
<accession>A0A7S3M6M8</accession>
<dbReference type="Pfam" id="PF13499">
    <property type="entry name" value="EF-hand_7"/>
    <property type="match status" value="2"/>
</dbReference>
<evidence type="ECO:0000313" key="6">
    <source>
        <dbReference type="EMBL" id="CAE0284262.1"/>
    </source>
</evidence>
<evidence type="ECO:0000256" key="3">
    <source>
        <dbReference type="ARBA" id="ARBA00022837"/>
    </source>
</evidence>
<dbReference type="SUPFAM" id="SSF47473">
    <property type="entry name" value="EF-hand"/>
    <property type="match status" value="1"/>
</dbReference>
<gene>
    <name evidence="6" type="ORF">SELO1098_LOCUS13103</name>
</gene>
<feature type="domain" description="EF-hand" evidence="5">
    <location>
        <begin position="229"/>
        <end position="264"/>
    </location>
</feature>
<evidence type="ECO:0000259" key="5">
    <source>
        <dbReference type="PROSITE" id="PS50222"/>
    </source>
</evidence>
<reference evidence="6" key="1">
    <citation type="submission" date="2021-01" db="EMBL/GenBank/DDBJ databases">
        <authorList>
            <person name="Corre E."/>
            <person name="Pelletier E."/>
            <person name="Niang G."/>
            <person name="Scheremetjew M."/>
            <person name="Finn R."/>
            <person name="Kale V."/>
            <person name="Holt S."/>
            <person name="Cochrane G."/>
            <person name="Meng A."/>
            <person name="Brown T."/>
            <person name="Cohen L."/>
        </authorList>
    </citation>
    <scope>NUCLEOTIDE SEQUENCE</scope>
    <source>
        <strain evidence="6">CCAP 955/1</strain>
    </source>
</reference>
<dbReference type="SMART" id="SM00054">
    <property type="entry name" value="EFh"/>
    <property type="match status" value="4"/>
</dbReference>
<evidence type="ECO:0000256" key="4">
    <source>
        <dbReference type="SAM" id="MobiDB-lite"/>
    </source>
</evidence>
<dbReference type="PANTHER" id="PTHR45942">
    <property type="entry name" value="PROTEIN PHOSPATASE 3 REGULATORY SUBUNIT B ALPHA ISOFORM TYPE 1"/>
    <property type="match status" value="1"/>
</dbReference>
<keyword evidence="3" id="KW-0106">Calcium</keyword>
<feature type="domain" description="EF-hand" evidence="5">
    <location>
        <begin position="193"/>
        <end position="228"/>
    </location>
</feature>
<dbReference type="PROSITE" id="PS00018">
    <property type="entry name" value="EF_HAND_1"/>
    <property type="match status" value="3"/>
</dbReference>
<feature type="compositionally biased region" description="Basic and acidic residues" evidence="4">
    <location>
        <begin position="30"/>
        <end position="48"/>
    </location>
</feature>